<sequence length="97" mass="10908">MMLINLQVIPAISANNDFLYATDKGLSIKGQVRETGAPIPCRLRLFEKLSGRMVAEVVTDQNGFYEFDHLTKTKFFIVAHHPTSEFNAVIQDNVVPK</sequence>
<evidence type="ECO:0000313" key="1">
    <source>
        <dbReference type="EMBL" id="USE82020.1"/>
    </source>
</evidence>
<evidence type="ECO:0000313" key="2">
    <source>
        <dbReference type="Proteomes" id="UP001056716"/>
    </source>
</evidence>
<proteinExistence type="predicted"/>
<gene>
    <name evidence="1" type="ORF">M5E07_09315</name>
</gene>
<protein>
    <submittedName>
        <fullName evidence="1">Carboxypeptidase-like regulatory domain-containing protein</fullName>
    </submittedName>
</protein>
<keyword evidence="1" id="KW-0378">Hydrolase</keyword>
<dbReference type="Proteomes" id="UP001056716">
    <property type="component" value="Chromosome"/>
</dbReference>
<dbReference type="AlphaFoldDB" id="A0AAE9LP02"/>
<dbReference type="GO" id="GO:0004180">
    <property type="term" value="F:carboxypeptidase activity"/>
    <property type="evidence" value="ECO:0007669"/>
    <property type="project" value="UniProtKB-KW"/>
</dbReference>
<name>A0AAE9LP02_9GAMM</name>
<keyword evidence="1" id="KW-0645">Protease</keyword>
<dbReference type="KEGG" id="atz:M5E07_09315"/>
<keyword evidence="1" id="KW-0121">Carboxypeptidase</keyword>
<dbReference type="SUPFAM" id="SSF117074">
    <property type="entry name" value="Hypothetical protein PA1324"/>
    <property type="match status" value="1"/>
</dbReference>
<accession>A0AAE9LP02</accession>
<reference evidence="1" key="1">
    <citation type="submission" date="2022-06" db="EMBL/GenBank/DDBJ databases">
        <title>Isolation, identification and characterization of iprodione-degrading strains in Lhasa, Tibet.</title>
        <authorList>
            <person name="Pan H."/>
        </authorList>
    </citation>
    <scope>NUCLEOTIDE SEQUENCE</scope>
    <source>
        <strain evidence="1">Y-23</strain>
    </source>
</reference>
<dbReference type="RefSeq" id="WP_252218686.1">
    <property type="nucleotide sequence ID" value="NZ_CP098732.1"/>
</dbReference>
<keyword evidence="2" id="KW-1185">Reference proteome</keyword>
<organism evidence="1 2">
    <name type="scientific">Acinetobacter tibetensis</name>
    <dbReference type="NCBI Taxonomy" id="2943497"/>
    <lineage>
        <taxon>Bacteria</taxon>
        <taxon>Pseudomonadati</taxon>
        <taxon>Pseudomonadota</taxon>
        <taxon>Gammaproteobacteria</taxon>
        <taxon>Moraxellales</taxon>
        <taxon>Moraxellaceae</taxon>
        <taxon>Acinetobacter</taxon>
    </lineage>
</organism>
<dbReference type="EMBL" id="CP098732">
    <property type="protein sequence ID" value="USE82020.1"/>
    <property type="molecule type" value="Genomic_DNA"/>
</dbReference>